<evidence type="ECO:0000313" key="2">
    <source>
        <dbReference type="Proteomes" id="UP000215086"/>
    </source>
</evidence>
<dbReference type="AlphaFoldDB" id="A0A286RJV5"/>
<dbReference type="KEGG" id="ttf:THTE_3647"/>
<dbReference type="OrthoDB" id="9800519at2"/>
<dbReference type="GO" id="GO:0003700">
    <property type="term" value="F:DNA-binding transcription factor activity"/>
    <property type="evidence" value="ECO:0007669"/>
    <property type="project" value="TreeGrafter"/>
</dbReference>
<dbReference type="EMBL" id="CP018477">
    <property type="protein sequence ID" value="ASV76248.1"/>
    <property type="molecule type" value="Genomic_DNA"/>
</dbReference>
<dbReference type="Gene3D" id="1.10.10.10">
    <property type="entry name" value="Winged helix-like DNA-binding domain superfamily/Winged helix DNA-binding domain"/>
    <property type="match status" value="1"/>
</dbReference>
<dbReference type="PANTHER" id="PTHR33221">
    <property type="entry name" value="WINGED HELIX-TURN-HELIX TRANSCRIPTIONAL REGULATOR, RRF2 FAMILY"/>
    <property type="match status" value="1"/>
</dbReference>
<dbReference type="InterPro" id="IPR036388">
    <property type="entry name" value="WH-like_DNA-bd_sf"/>
</dbReference>
<dbReference type="GO" id="GO:0005829">
    <property type="term" value="C:cytosol"/>
    <property type="evidence" value="ECO:0007669"/>
    <property type="project" value="TreeGrafter"/>
</dbReference>
<dbReference type="RefSeq" id="WP_095416078.1">
    <property type="nucleotide sequence ID" value="NZ_CP018477.1"/>
</dbReference>
<organism evidence="1 2">
    <name type="scientific">Thermogutta terrifontis</name>
    <dbReference type="NCBI Taxonomy" id="1331910"/>
    <lineage>
        <taxon>Bacteria</taxon>
        <taxon>Pseudomonadati</taxon>
        <taxon>Planctomycetota</taxon>
        <taxon>Planctomycetia</taxon>
        <taxon>Pirellulales</taxon>
        <taxon>Thermoguttaceae</taxon>
        <taxon>Thermogutta</taxon>
    </lineage>
</organism>
<evidence type="ECO:0000313" key="1">
    <source>
        <dbReference type="EMBL" id="ASV76248.1"/>
    </source>
</evidence>
<accession>A0A286RJV5</accession>
<dbReference type="PROSITE" id="PS01332">
    <property type="entry name" value="HTH_RRF2_1"/>
    <property type="match status" value="1"/>
</dbReference>
<gene>
    <name evidence="1" type="ORF">THTE_3647</name>
</gene>
<sequence>MMSKTAVHATTALMILAELPPGSFLGADEIARRVKAPRNYLGKILQKLAEEGLLESQKGKGGGFRLARPASDISLYDIVEPIDKISRWEGCLLGQERCTDSAPCPVHARWATVREVYLRFLRETKLSELVKNQRALCCMGG</sequence>
<protein>
    <submittedName>
        <fullName evidence="1">Rrf2 family transcriptional regulator</fullName>
    </submittedName>
</protein>
<dbReference type="NCBIfam" id="TIGR00738">
    <property type="entry name" value="rrf2_super"/>
    <property type="match status" value="1"/>
</dbReference>
<dbReference type="PANTHER" id="PTHR33221:SF13">
    <property type="entry name" value="TRANSCRIPTIONAL REGULATOR-RELATED"/>
    <property type="match status" value="1"/>
</dbReference>
<dbReference type="InterPro" id="IPR036390">
    <property type="entry name" value="WH_DNA-bd_sf"/>
</dbReference>
<dbReference type="InterPro" id="IPR000944">
    <property type="entry name" value="Tscrpt_reg_Rrf2"/>
</dbReference>
<keyword evidence="2" id="KW-1185">Reference proteome</keyword>
<name>A0A286RJV5_9BACT</name>
<dbReference type="InterPro" id="IPR030489">
    <property type="entry name" value="TR_Rrf2-type_CS"/>
</dbReference>
<dbReference type="Proteomes" id="UP000215086">
    <property type="component" value="Chromosome"/>
</dbReference>
<proteinExistence type="predicted"/>
<dbReference type="PROSITE" id="PS51197">
    <property type="entry name" value="HTH_RRF2_2"/>
    <property type="match status" value="1"/>
</dbReference>
<reference evidence="1 2" key="1">
    <citation type="journal article" name="Front. Microbiol.">
        <title>Sugar Metabolism of the First Thermophilic Planctomycete Thermogutta terrifontis: Comparative Genomic and Transcriptomic Approaches.</title>
        <authorList>
            <person name="Elcheninov A.G."/>
            <person name="Menzel P."/>
            <person name="Gudbergsdottir S.R."/>
            <person name="Slesarev A.I."/>
            <person name="Kadnikov V.V."/>
            <person name="Krogh A."/>
            <person name="Bonch-Osmolovskaya E.A."/>
            <person name="Peng X."/>
            <person name="Kublanov I.V."/>
        </authorList>
    </citation>
    <scope>NUCLEOTIDE SEQUENCE [LARGE SCALE GENOMIC DNA]</scope>
    <source>
        <strain evidence="1 2">R1</strain>
    </source>
</reference>
<dbReference type="Pfam" id="PF02082">
    <property type="entry name" value="Rrf2"/>
    <property type="match status" value="1"/>
</dbReference>
<dbReference type="SUPFAM" id="SSF46785">
    <property type="entry name" value="Winged helix' DNA-binding domain"/>
    <property type="match status" value="1"/>
</dbReference>